<keyword evidence="4 10" id="KW-0963">Cytoplasm</keyword>
<dbReference type="GO" id="GO:0004452">
    <property type="term" value="F:isopentenyl-diphosphate delta-isomerase activity"/>
    <property type="evidence" value="ECO:0007669"/>
    <property type="project" value="UniProtKB-EC"/>
</dbReference>
<sequence length="219" mass="24113">MDVLPGATLRPEEPYAHETVSGTGDHGRTRRRGCPAGWERPVTRPTTGERELVVLLDEGLEPVGTADKAAVHTADTPLHLAFSCYVRDGSGRVLLTRRALGKTTWPGVWTNSCCGHPAPGEDLEAAVRRRVGQELGLSLTEVRPALPDFRYRAVSAEGIVENEFCPVFWALTDDAPSPDPAEVAEFSWARWEDLVTVAERTPWLLSPWAVEQIPLLDRL</sequence>
<keyword evidence="6 10" id="KW-0460">Magnesium</keyword>
<feature type="binding site" evidence="10">
    <location>
        <position position="134"/>
    </location>
    <ligand>
        <name>Mg(2+)</name>
        <dbReference type="ChEBI" id="CHEBI:18420"/>
    </ligand>
</feature>
<evidence type="ECO:0000256" key="4">
    <source>
        <dbReference type="ARBA" id="ARBA00022490"/>
    </source>
</evidence>
<comment type="pathway">
    <text evidence="1 10">Isoprenoid biosynthesis; dimethylallyl diphosphate biosynthesis; dimethylallyl diphosphate from isopentenyl diphosphate: step 1/1.</text>
</comment>
<evidence type="ECO:0000259" key="12">
    <source>
        <dbReference type="PROSITE" id="PS51462"/>
    </source>
</evidence>
<dbReference type="EMBL" id="CP074133">
    <property type="protein sequence ID" value="QUX22361.1"/>
    <property type="molecule type" value="Genomic_DNA"/>
</dbReference>
<evidence type="ECO:0000256" key="11">
    <source>
        <dbReference type="SAM" id="MobiDB-lite"/>
    </source>
</evidence>
<evidence type="ECO:0000256" key="9">
    <source>
        <dbReference type="ARBA" id="ARBA00023235"/>
    </source>
</evidence>
<feature type="binding site" evidence="10">
    <location>
        <position position="116"/>
    </location>
    <ligand>
        <name>Mn(2+)</name>
        <dbReference type="ChEBI" id="CHEBI:29035"/>
    </ligand>
</feature>
<dbReference type="PANTHER" id="PTHR10885:SF0">
    <property type="entry name" value="ISOPENTENYL-DIPHOSPHATE DELTA-ISOMERASE"/>
    <property type="match status" value="1"/>
</dbReference>
<keyword evidence="8 10" id="KW-0414">Isoprene biosynthesis</keyword>
<comment type="subcellular location">
    <subcellularLocation>
        <location evidence="10">Cytoplasm</location>
    </subcellularLocation>
</comment>
<gene>
    <name evidence="10 13" type="primary">idi</name>
    <name evidence="13" type="ORF">KGD84_29175</name>
</gene>
<feature type="active site" evidence="10">
    <location>
        <position position="163"/>
    </location>
</feature>
<reference evidence="13 14" key="1">
    <citation type="submission" date="2021-05" db="EMBL/GenBank/DDBJ databases">
        <title>Direct Submission.</title>
        <authorList>
            <person name="Li K."/>
            <person name="Gao J."/>
        </authorList>
    </citation>
    <scope>NUCLEOTIDE SEQUENCE [LARGE SCALE GENOMIC DNA]</scope>
    <source>
        <strain evidence="13 14">Mg02</strain>
    </source>
</reference>
<dbReference type="CDD" id="cd02885">
    <property type="entry name" value="NUDIX_IPP_Isomerase"/>
    <property type="match status" value="1"/>
</dbReference>
<dbReference type="PROSITE" id="PS51462">
    <property type="entry name" value="NUDIX"/>
    <property type="match status" value="1"/>
</dbReference>
<keyword evidence="9 10" id="KW-0413">Isomerase</keyword>
<dbReference type="Pfam" id="PF00293">
    <property type="entry name" value="NUDIX"/>
    <property type="match status" value="1"/>
</dbReference>
<evidence type="ECO:0000256" key="8">
    <source>
        <dbReference type="ARBA" id="ARBA00023229"/>
    </source>
</evidence>
<feature type="binding site" evidence="10">
    <location>
        <position position="72"/>
    </location>
    <ligand>
        <name>Mn(2+)</name>
        <dbReference type="ChEBI" id="CHEBI:29035"/>
    </ligand>
</feature>
<keyword evidence="5 10" id="KW-0479">Metal-binding</keyword>
<keyword evidence="14" id="KW-1185">Reference proteome</keyword>
<evidence type="ECO:0000256" key="7">
    <source>
        <dbReference type="ARBA" id="ARBA00023211"/>
    </source>
</evidence>
<accession>A0ABX8BJS7</accession>
<dbReference type="PANTHER" id="PTHR10885">
    <property type="entry name" value="ISOPENTENYL-DIPHOSPHATE DELTA-ISOMERASE"/>
    <property type="match status" value="1"/>
</dbReference>
<feature type="active site" evidence="10">
    <location>
        <position position="114"/>
    </location>
</feature>
<protein>
    <recommendedName>
        <fullName evidence="3 10">Isopentenyl-diphosphate Delta-isomerase</fullName>
        <shortName evidence="10">IPP isomerase</shortName>
        <ecNumber evidence="3 10">5.3.3.2</ecNumber>
    </recommendedName>
    <alternativeName>
        <fullName evidence="10">IPP:DMAPP isomerase</fullName>
    </alternativeName>
    <alternativeName>
        <fullName evidence="10">Isopentenyl pyrophosphate isomerase</fullName>
    </alternativeName>
</protein>
<keyword evidence="7 10" id="KW-0464">Manganese</keyword>
<organism evidence="13 14">
    <name type="scientific">Nocardiopsis changdeensis</name>
    <dbReference type="NCBI Taxonomy" id="2831969"/>
    <lineage>
        <taxon>Bacteria</taxon>
        <taxon>Bacillati</taxon>
        <taxon>Actinomycetota</taxon>
        <taxon>Actinomycetes</taxon>
        <taxon>Streptosporangiales</taxon>
        <taxon>Nocardiopsidaceae</taxon>
        <taxon>Nocardiopsis</taxon>
    </lineage>
</organism>
<comment type="cofactor">
    <cofactor evidence="10">
        <name>Mg(2+)</name>
        <dbReference type="ChEBI" id="CHEBI:18420"/>
    </cofactor>
    <text evidence="10">Binds 1 Mg(2+) ion per subunit. The magnesium ion binds only when substrate is bound.</text>
</comment>
<evidence type="ECO:0000256" key="6">
    <source>
        <dbReference type="ARBA" id="ARBA00022842"/>
    </source>
</evidence>
<dbReference type="InterPro" id="IPR056375">
    <property type="entry name" value="Idi_bact"/>
</dbReference>
<comment type="similarity">
    <text evidence="2 10">Belongs to the IPP isomerase type 1 family.</text>
</comment>
<dbReference type="SUPFAM" id="SSF55811">
    <property type="entry name" value="Nudix"/>
    <property type="match status" value="1"/>
</dbReference>
<evidence type="ECO:0000256" key="5">
    <source>
        <dbReference type="ARBA" id="ARBA00022723"/>
    </source>
</evidence>
<dbReference type="NCBIfam" id="NF002995">
    <property type="entry name" value="PRK03759.1"/>
    <property type="match status" value="1"/>
</dbReference>
<evidence type="ECO:0000313" key="13">
    <source>
        <dbReference type="EMBL" id="QUX22361.1"/>
    </source>
</evidence>
<comment type="catalytic activity">
    <reaction evidence="10">
        <text>isopentenyl diphosphate = dimethylallyl diphosphate</text>
        <dbReference type="Rhea" id="RHEA:23284"/>
        <dbReference type="ChEBI" id="CHEBI:57623"/>
        <dbReference type="ChEBI" id="CHEBI:128769"/>
        <dbReference type="EC" id="5.3.3.2"/>
    </reaction>
</comment>
<feature type="region of interest" description="Disordered" evidence="11">
    <location>
        <begin position="1"/>
        <end position="43"/>
    </location>
</feature>
<feature type="binding site" evidence="10">
    <location>
        <position position="163"/>
    </location>
    <ligand>
        <name>Mn(2+)</name>
        <dbReference type="ChEBI" id="CHEBI:29035"/>
    </ligand>
</feature>
<evidence type="ECO:0000256" key="2">
    <source>
        <dbReference type="ARBA" id="ARBA00007579"/>
    </source>
</evidence>
<dbReference type="EC" id="5.3.3.2" evidence="3 10"/>
<evidence type="ECO:0000256" key="3">
    <source>
        <dbReference type="ARBA" id="ARBA00012057"/>
    </source>
</evidence>
<feature type="domain" description="Nudix hydrolase" evidence="12">
    <location>
        <begin position="77"/>
        <end position="211"/>
    </location>
</feature>
<proteinExistence type="inferred from homology"/>
<evidence type="ECO:0000256" key="1">
    <source>
        <dbReference type="ARBA" id="ARBA00004826"/>
    </source>
</evidence>
<dbReference type="Proteomes" id="UP000676079">
    <property type="component" value="Chromosome"/>
</dbReference>
<dbReference type="NCBIfam" id="TIGR02150">
    <property type="entry name" value="IPP_isom_1"/>
    <property type="match status" value="1"/>
</dbReference>
<dbReference type="HAMAP" id="MF_00202">
    <property type="entry name" value="Idi"/>
    <property type="match status" value="1"/>
</dbReference>
<name>A0ABX8BJS7_9ACTN</name>
<dbReference type="InterPro" id="IPR000086">
    <property type="entry name" value="NUDIX_hydrolase_dom"/>
</dbReference>
<dbReference type="InterPro" id="IPR011876">
    <property type="entry name" value="IsopentenylPP_isomerase_typ1"/>
</dbReference>
<feature type="binding site" evidence="10">
    <location>
        <position position="161"/>
    </location>
    <ligand>
        <name>Mn(2+)</name>
        <dbReference type="ChEBI" id="CHEBI:29035"/>
    </ligand>
</feature>
<evidence type="ECO:0000313" key="14">
    <source>
        <dbReference type="Proteomes" id="UP000676079"/>
    </source>
</evidence>
<comment type="function">
    <text evidence="10">Catalyzes the 1,3-allylic rearrangement of the homoallylic substrate isopentenyl (IPP) to its highly electrophilic allylic isomer, dimethylallyl diphosphate (DMAPP).</text>
</comment>
<feature type="binding site" evidence="10">
    <location>
        <position position="79"/>
    </location>
    <ligand>
        <name>Mn(2+)</name>
        <dbReference type="ChEBI" id="CHEBI:29035"/>
    </ligand>
</feature>
<evidence type="ECO:0000256" key="10">
    <source>
        <dbReference type="HAMAP-Rule" id="MF_00202"/>
    </source>
</evidence>
<dbReference type="InterPro" id="IPR015797">
    <property type="entry name" value="NUDIX_hydrolase-like_dom_sf"/>
</dbReference>
<dbReference type="Gene3D" id="3.90.79.10">
    <property type="entry name" value="Nucleoside Triphosphate Pyrophosphohydrolase"/>
    <property type="match status" value="1"/>
</dbReference>
<comment type="cofactor">
    <cofactor evidence="10">
        <name>Mn(2+)</name>
        <dbReference type="ChEBI" id="CHEBI:29035"/>
    </cofactor>
    <text evidence="10">Binds 1 Mn(2+) ion per subunit.</text>
</comment>